<dbReference type="PROSITE" id="PS51257">
    <property type="entry name" value="PROKAR_LIPOPROTEIN"/>
    <property type="match status" value="1"/>
</dbReference>
<reference evidence="1" key="1">
    <citation type="submission" date="2022-04" db="EMBL/GenBank/DDBJ databases">
        <title>Complete genome of Methanoplanus endosymbiosus DSM 3599.</title>
        <authorList>
            <person name="Chen S.-C."/>
            <person name="You Y.-T."/>
            <person name="Zhou Y.-Z."/>
            <person name="Lai M.-C."/>
        </authorList>
    </citation>
    <scope>NUCLEOTIDE SEQUENCE</scope>
    <source>
        <strain evidence="1">DSM 3599</strain>
    </source>
</reference>
<evidence type="ECO:0000313" key="2">
    <source>
        <dbReference type="Proteomes" id="UP001060368"/>
    </source>
</evidence>
<keyword evidence="2" id="KW-1185">Reference proteome</keyword>
<gene>
    <name evidence="1" type="ORF">L6E24_12050</name>
</gene>
<dbReference type="KEGG" id="mend:L6E24_12050"/>
<dbReference type="AlphaFoldDB" id="A0A9E7PN99"/>
<name>A0A9E7PN99_9EURY</name>
<organism evidence="1 2">
    <name type="scientific">Methanoplanus endosymbiosus</name>
    <dbReference type="NCBI Taxonomy" id="33865"/>
    <lineage>
        <taxon>Archaea</taxon>
        <taxon>Methanobacteriati</taxon>
        <taxon>Methanobacteriota</taxon>
        <taxon>Stenosarchaea group</taxon>
        <taxon>Methanomicrobia</taxon>
        <taxon>Methanomicrobiales</taxon>
        <taxon>Methanomicrobiaceae</taxon>
        <taxon>Methanoplanus</taxon>
    </lineage>
</organism>
<proteinExistence type="predicted"/>
<protein>
    <submittedName>
        <fullName evidence="1">Uncharacterized protein</fullName>
    </submittedName>
</protein>
<dbReference type="GeneID" id="74308446"/>
<dbReference type="RefSeq" id="WP_257742231.1">
    <property type="nucleotide sequence ID" value="NZ_CP096115.1"/>
</dbReference>
<evidence type="ECO:0000313" key="1">
    <source>
        <dbReference type="EMBL" id="UUX92079.1"/>
    </source>
</evidence>
<dbReference type="EMBL" id="CP096115">
    <property type="protein sequence ID" value="UUX92079.1"/>
    <property type="molecule type" value="Genomic_DNA"/>
</dbReference>
<dbReference type="Proteomes" id="UP001060368">
    <property type="component" value="Chromosome"/>
</dbReference>
<accession>A0A9E7PN99</accession>
<sequence>MRFNIFAVLLLLLTLACPAAMAIQEETLEDIQTFSFEAPEGLLLSGLRVSNLPAGGNFSGNFNAYGDNYLLTVGSYQEWGWWNFDIDCQYPNGTTQSIHLSKLAPFSLDYDLNVQPWVTQTDWMLDVDVSVSVLPLQAVFPAEVGANPFMTIEGSSAMASIAFANITGTTTDPADVTIFISTPEEFKEQQENNWLAKIGATVDLFFQWTWDNILNFAADIPYIGKYLETGLTLAEIIISEVFFWFSLIFIEYPELTFLTMEFFILGDALISTRTLSSLVRKVVQNHIAFVEFMYSMIVRAIELFSRLITVITEIIQSLKPI</sequence>